<proteinExistence type="predicted"/>
<feature type="region of interest" description="Disordered" evidence="1">
    <location>
        <begin position="217"/>
        <end position="241"/>
    </location>
</feature>
<dbReference type="InterPro" id="IPR045055">
    <property type="entry name" value="DNA2/NAM7-like"/>
</dbReference>
<feature type="domain" description="DNA2/NAM7 helicase helicase" evidence="2">
    <location>
        <begin position="392"/>
        <end position="470"/>
    </location>
</feature>
<evidence type="ECO:0000259" key="3">
    <source>
        <dbReference type="Pfam" id="PF13087"/>
    </source>
</evidence>
<dbReference type="Pfam" id="PF13086">
    <property type="entry name" value="AAA_11"/>
    <property type="match status" value="1"/>
</dbReference>
<accession>A0A9W8YIP2</accession>
<evidence type="ECO:0000259" key="2">
    <source>
        <dbReference type="Pfam" id="PF13086"/>
    </source>
</evidence>
<dbReference type="Proteomes" id="UP001140453">
    <property type="component" value="Unassembled WGS sequence"/>
</dbReference>
<evidence type="ECO:0000313" key="5">
    <source>
        <dbReference type="Proteomes" id="UP001140453"/>
    </source>
</evidence>
<protein>
    <submittedName>
        <fullName evidence="4">Uncharacterized protein</fullName>
    </submittedName>
</protein>
<keyword evidence="5" id="KW-1185">Reference proteome</keyword>
<evidence type="ECO:0000256" key="1">
    <source>
        <dbReference type="SAM" id="MobiDB-lite"/>
    </source>
</evidence>
<dbReference type="OrthoDB" id="4728462at2759"/>
<sequence length="840" mass="94558">MPSDVTRYRAQVPVDKSTGSKRYPTKLDLPDLTRDAQGNVLGPREFVNNLLEHPGTPVEFRVTESAKTYKMEMNALSSLAYPHTVNERDRPSKEMVDTFQQLILNDFQDYLPGREYIPIWDKMLNGSKDLPEEVLQVAGSLSNDKKQALHQILDDRKRIKAIIGPPGTGKTYFCGILMLVALINLVDKSSLGERHKPAAGLKLDDKQMEQRLEAIQKGETHSPVPMPPKAKPTVSPADDDAPSRVNFQGLYVFDMKKSVNDMVEIFKSLAKELNLEKIAGEPLSIIRVHSVEAELRDMPKKYLALSKELQRLDTESNGLSLAILEMIVPIMKRVDDMHSRGRAERSVDISLAEATRREFVKNEAEYVALSRLTKKIALDPELWPGNKAAVFMEIRKGPMAKVLRNAHIVLATPVGAGDYYFRQHFKPDLIIIDEAARSKEITNLILLARHSPSMIIMVGDTKQNGPPIFSLCQHLKASSSADHVRIPNTFGPQLKLSLLSRLEQGGSIFCCYLVENFRQSGAEAGALFNELWYNRQLIFRRQRHQQNPGYQAVQAYLGAIGHEFDPGETELVDKDTNKPVVDPDTKEHKMVPVFWSEDKSFKGNSVIVDMSSKEAPWGHSYRNDASAAYMVQKIIDFFGTYRISDKYKIRLEKIPGNILGISPYLAQNDAVIWRLRDVGEIAVTSWGEVVHVDPLRWSIRTHLGAQGFGASVVIVDYVRSSKPGFTGDPQINNVMLSRARLGQVLLLNNTVLNRVNTHAPAVRTLTNVFRYHRKKKAVITLDPKQMIICKICCSLGHQANHCTKVNDPTWRCNFCSKPHHPSKCPVRKRLSIPEILALMS</sequence>
<dbReference type="EMBL" id="JAPEVB010000007">
    <property type="protein sequence ID" value="KAJ4385725.1"/>
    <property type="molecule type" value="Genomic_DNA"/>
</dbReference>
<dbReference type="Pfam" id="PF13087">
    <property type="entry name" value="AAA_12"/>
    <property type="match status" value="1"/>
</dbReference>
<dbReference type="PANTHER" id="PTHR10887">
    <property type="entry name" value="DNA2/NAM7 HELICASE FAMILY"/>
    <property type="match status" value="1"/>
</dbReference>
<dbReference type="PANTHER" id="PTHR10887:SF495">
    <property type="entry name" value="HELICASE SENATAXIN ISOFORM X1-RELATED"/>
    <property type="match status" value="1"/>
</dbReference>
<gene>
    <name evidence="4" type="ORF">N0V93_010154</name>
</gene>
<evidence type="ECO:0000313" key="4">
    <source>
        <dbReference type="EMBL" id="KAJ4385725.1"/>
    </source>
</evidence>
<dbReference type="SUPFAM" id="SSF52540">
    <property type="entry name" value="P-loop containing nucleoside triphosphate hydrolases"/>
    <property type="match status" value="1"/>
</dbReference>
<dbReference type="InterPro" id="IPR041679">
    <property type="entry name" value="DNA2/NAM7-like_C"/>
</dbReference>
<dbReference type="AlphaFoldDB" id="A0A9W8YIP2"/>
<dbReference type="InterPro" id="IPR027417">
    <property type="entry name" value="P-loop_NTPase"/>
</dbReference>
<feature type="region of interest" description="Disordered" evidence="1">
    <location>
        <begin position="1"/>
        <end position="26"/>
    </location>
</feature>
<reference evidence="4" key="1">
    <citation type="submission" date="2022-10" db="EMBL/GenBank/DDBJ databases">
        <title>Tapping the CABI collections for fungal endophytes: first genome assemblies for Collariella, Neodidymelliopsis, Ascochyta clinopodiicola, Didymella pomorum, Didymosphaeria variabile, Neocosmospora piperis and Neocucurbitaria cava.</title>
        <authorList>
            <person name="Hill R."/>
        </authorList>
    </citation>
    <scope>NUCLEOTIDE SEQUENCE</scope>
    <source>
        <strain evidence="4">IMI 355082</strain>
    </source>
</reference>
<dbReference type="GO" id="GO:0004386">
    <property type="term" value="F:helicase activity"/>
    <property type="evidence" value="ECO:0007669"/>
    <property type="project" value="InterPro"/>
</dbReference>
<feature type="domain" description="DNA2/NAM7 helicase-like C-terminal" evidence="3">
    <location>
        <begin position="495"/>
        <end position="745"/>
    </location>
</feature>
<dbReference type="InterPro" id="IPR041677">
    <property type="entry name" value="DNA2/NAM7_AAA_11"/>
</dbReference>
<comment type="caution">
    <text evidence="4">The sequence shown here is derived from an EMBL/GenBank/DDBJ whole genome shotgun (WGS) entry which is preliminary data.</text>
</comment>
<dbReference type="Gene3D" id="3.40.50.300">
    <property type="entry name" value="P-loop containing nucleotide triphosphate hydrolases"/>
    <property type="match status" value="2"/>
</dbReference>
<organism evidence="4 5">
    <name type="scientific">Gnomoniopsis smithogilvyi</name>
    <dbReference type="NCBI Taxonomy" id="1191159"/>
    <lineage>
        <taxon>Eukaryota</taxon>
        <taxon>Fungi</taxon>
        <taxon>Dikarya</taxon>
        <taxon>Ascomycota</taxon>
        <taxon>Pezizomycotina</taxon>
        <taxon>Sordariomycetes</taxon>
        <taxon>Sordariomycetidae</taxon>
        <taxon>Diaporthales</taxon>
        <taxon>Gnomoniaceae</taxon>
        <taxon>Gnomoniopsis</taxon>
    </lineage>
</organism>
<name>A0A9W8YIP2_9PEZI</name>